<keyword evidence="1" id="KW-0436">Ligase</keyword>
<reference evidence="6 7" key="1">
    <citation type="submission" date="2024-06" db="EMBL/GenBank/DDBJ databases">
        <title>Sorghum-associated microbial communities from plants grown in Nebraska, USA.</title>
        <authorList>
            <person name="Schachtman D."/>
        </authorList>
    </citation>
    <scope>NUCLEOTIDE SEQUENCE [LARGE SCALE GENOMIC DNA]</scope>
    <source>
        <strain evidence="6 7">2709</strain>
    </source>
</reference>
<dbReference type="Gene3D" id="3.30.470.20">
    <property type="entry name" value="ATP-grasp fold, B domain"/>
    <property type="match status" value="1"/>
</dbReference>
<name>A0ABV2Q5T1_9BURK</name>
<dbReference type="RefSeq" id="WP_354442470.1">
    <property type="nucleotide sequence ID" value="NZ_JBEPSH010000003.1"/>
</dbReference>
<dbReference type="EMBL" id="JBEPSH010000003">
    <property type="protein sequence ID" value="MET4576385.1"/>
    <property type="molecule type" value="Genomic_DNA"/>
</dbReference>
<dbReference type="InterPro" id="IPR003781">
    <property type="entry name" value="CoA-bd"/>
</dbReference>
<dbReference type="InterPro" id="IPR032875">
    <property type="entry name" value="Succ_CoA_lig_flav_dom"/>
</dbReference>
<protein>
    <submittedName>
        <fullName evidence="6">Acyl-CoA synthetase (NDP forming)</fullName>
    </submittedName>
</protein>
<proteinExistence type="predicted"/>
<dbReference type="SUPFAM" id="SSF56059">
    <property type="entry name" value="Glutathione synthetase ATP-binding domain-like"/>
    <property type="match status" value="1"/>
</dbReference>
<dbReference type="Pfam" id="PF13380">
    <property type="entry name" value="CoA_binding_2"/>
    <property type="match status" value="1"/>
</dbReference>
<evidence type="ECO:0000313" key="6">
    <source>
        <dbReference type="EMBL" id="MET4576385.1"/>
    </source>
</evidence>
<evidence type="ECO:0000256" key="2">
    <source>
        <dbReference type="ARBA" id="ARBA00022741"/>
    </source>
</evidence>
<dbReference type="SMART" id="SM00881">
    <property type="entry name" value="CoA_binding"/>
    <property type="match status" value="1"/>
</dbReference>
<dbReference type="InterPro" id="IPR036291">
    <property type="entry name" value="NAD(P)-bd_dom_sf"/>
</dbReference>
<dbReference type="SUPFAM" id="SSF52210">
    <property type="entry name" value="Succinyl-CoA synthetase domains"/>
    <property type="match status" value="2"/>
</dbReference>
<accession>A0ABV2Q5T1</accession>
<dbReference type="Pfam" id="PF13607">
    <property type="entry name" value="Succ_CoA_lig"/>
    <property type="match status" value="1"/>
</dbReference>
<keyword evidence="3 4" id="KW-0067">ATP-binding</keyword>
<keyword evidence="7" id="KW-1185">Reference proteome</keyword>
<keyword evidence="2 4" id="KW-0547">Nucleotide-binding</keyword>
<feature type="domain" description="ATP-grasp" evidence="5">
    <location>
        <begin position="505"/>
        <end position="542"/>
    </location>
</feature>
<dbReference type="InterPro" id="IPR016102">
    <property type="entry name" value="Succinyl-CoA_synth-like"/>
</dbReference>
<dbReference type="PANTHER" id="PTHR43334">
    <property type="entry name" value="ACETATE--COA LIGASE [ADP-FORMING]"/>
    <property type="match status" value="1"/>
</dbReference>
<evidence type="ECO:0000256" key="4">
    <source>
        <dbReference type="PROSITE-ProRule" id="PRU00409"/>
    </source>
</evidence>
<dbReference type="Gene3D" id="3.40.50.261">
    <property type="entry name" value="Succinyl-CoA synthetase domains"/>
    <property type="match status" value="2"/>
</dbReference>
<dbReference type="SUPFAM" id="SSF51735">
    <property type="entry name" value="NAD(P)-binding Rossmann-fold domains"/>
    <property type="match status" value="1"/>
</dbReference>
<sequence length="711" mass="74415">MTTPDSVQKIFPVTPNQTVRQILHPTGVAIVGASGDETKWGGRLLRYMMKHQHNGPIYPINARATELLGLPAYQSVKDCPGPVDLAILLLPREHIKAALEDCVAKKVGCALCITSGFAETGPEGRADEEELVAIARAGGVRLIGPNCMGLMNAHHNLCGTTGVVMGTVDKLPVGGIGMASQSGALMGAMISRGVDIGAGFSSTISVGNQADLDLNDFFEYLIDDPKTEVITLYIEGIKDPQRFTALLERAATVGKPVCVAKSGRSEAGARAAASHTASLAGAWPSFEATCRRWGVYLFESIYDLLQGAQMLQLGKRSTSNNVAVFSGSGGGGALLVDGLEAHGLELPQLSDATVQAVSSVLPATHRQLPFDFGMLNHQATPDPEVAGGSIGIALDRAMSDPNVGAGLLLLTTQPGQEMVVKAAISAANRSKKPLAFVQGAGNHGEIARKMMREAGLGYFDSLHDALKVLAVLAHRTEPQPAVAPLSDSGIPADLPSGFLTEPDARRLLEANGIPTTRWSFAADAEAAVSAAKEIGSAVAIKAVSAKIVHKSDIGGVRLGVQGDEAVREACKAISDAARAAGVNKLDGYLVTEMWRADSELILGIQNDPEFGPLVMVGAGGVLVELMKDVQLWPAPLSHDMALAMLGRLRSRALLTGFRGRPPANLNAIADVLVRLGSLAAISNGRLRELDINPLFVAGDRIVAADARATLA</sequence>
<dbReference type="InterPro" id="IPR011761">
    <property type="entry name" value="ATP-grasp"/>
</dbReference>
<organism evidence="6 7">
    <name type="scientific">Ottowia thiooxydans</name>
    <dbReference type="NCBI Taxonomy" id="219182"/>
    <lineage>
        <taxon>Bacteria</taxon>
        <taxon>Pseudomonadati</taxon>
        <taxon>Pseudomonadota</taxon>
        <taxon>Betaproteobacteria</taxon>
        <taxon>Burkholderiales</taxon>
        <taxon>Comamonadaceae</taxon>
        <taxon>Ottowia</taxon>
    </lineage>
</organism>
<dbReference type="Gene3D" id="3.40.50.720">
    <property type="entry name" value="NAD(P)-binding Rossmann-like Domain"/>
    <property type="match status" value="1"/>
</dbReference>
<evidence type="ECO:0000259" key="5">
    <source>
        <dbReference type="PROSITE" id="PS50975"/>
    </source>
</evidence>
<dbReference type="Pfam" id="PF13549">
    <property type="entry name" value="ATP-grasp_5"/>
    <property type="match status" value="1"/>
</dbReference>
<dbReference type="Gene3D" id="3.30.1490.20">
    <property type="entry name" value="ATP-grasp fold, A domain"/>
    <property type="match status" value="1"/>
</dbReference>
<evidence type="ECO:0000313" key="7">
    <source>
        <dbReference type="Proteomes" id="UP001549320"/>
    </source>
</evidence>
<dbReference type="InterPro" id="IPR013815">
    <property type="entry name" value="ATP_grasp_subdomain_1"/>
</dbReference>
<comment type="caution">
    <text evidence="6">The sequence shown here is derived from an EMBL/GenBank/DDBJ whole genome shotgun (WGS) entry which is preliminary data.</text>
</comment>
<gene>
    <name evidence="6" type="ORF">ABIE13_001494</name>
</gene>
<evidence type="ECO:0000256" key="3">
    <source>
        <dbReference type="ARBA" id="ARBA00022840"/>
    </source>
</evidence>
<dbReference type="PROSITE" id="PS50975">
    <property type="entry name" value="ATP_GRASP"/>
    <property type="match status" value="1"/>
</dbReference>
<dbReference type="PANTHER" id="PTHR43334:SF1">
    <property type="entry name" value="3-HYDROXYPROPIONATE--COA LIGASE [ADP-FORMING]"/>
    <property type="match status" value="1"/>
</dbReference>
<dbReference type="InterPro" id="IPR051538">
    <property type="entry name" value="Acyl-CoA_Synth/Transferase"/>
</dbReference>
<evidence type="ECO:0000256" key="1">
    <source>
        <dbReference type="ARBA" id="ARBA00022598"/>
    </source>
</evidence>
<dbReference type="Proteomes" id="UP001549320">
    <property type="component" value="Unassembled WGS sequence"/>
</dbReference>